<keyword evidence="1" id="KW-1133">Transmembrane helix</keyword>
<evidence type="ECO:0000313" key="3">
    <source>
        <dbReference type="EMBL" id="KAH3818618.1"/>
    </source>
</evidence>
<keyword evidence="2" id="KW-0732">Signal</keyword>
<evidence type="ECO:0000256" key="2">
    <source>
        <dbReference type="SAM" id="SignalP"/>
    </source>
</evidence>
<evidence type="ECO:0000313" key="4">
    <source>
        <dbReference type="Proteomes" id="UP000828390"/>
    </source>
</evidence>
<evidence type="ECO:0008006" key="5">
    <source>
        <dbReference type="Google" id="ProtNLM"/>
    </source>
</evidence>
<reference evidence="3" key="2">
    <citation type="submission" date="2020-11" db="EMBL/GenBank/DDBJ databases">
        <authorList>
            <person name="McCartney M.A."/>
            <person name="Auch B."/>
            <person name="Kono T."/>
            <person name="Mallez S."/>
            <person name="Becker A."/>
            <person name="Gohl D.M."/>
            <person name="Silverstein K.A.T."/>
            <person name="Koren S."/>
            <person name="Bechman K.B."/>
            <person name="Herman A."/>
            <person name="Abrahante J.E."/>
            <person name="Garbe J."/>
        </authorList>
    </citation>
    <scope>NUCLEOTIDE SEQUENCE</scope>
    <source>
        <strain evidence="3">Duluth1</strain>
        <tissue evidence="3">Whole animal</tissue>
    </source>
</reference>
<dbReference type="EMBL" id="JAIWYP010000005">
    <property type="protein sequence ID" value="KAH3818618.1"/>
    <property type="molecule type" value="Genomic_DNA"/>
</dbReference>
<comment type="caution">
    <text evidence="3">The sequence shown here is derived from an EMBL/GenBank/DDBJ whole genome shotgun (WGS) entry which is preliminary data.</text>
</comment>
<feature type="transmembrane region" description="Helical" evidence="1">
    <location>
        <begin position="118"/>
        <end position="135"/>
    </location>
</feature>
<keyword evidence="1" id="KW-0812">Transmembrane</keyword>
<evidence type="ECO:0000256" key="1">
    <source>
        <dbReference type="SAM" id="Phobius"/>
    </source>
</evidence>
<reference evidence="3" key="1">
    <citation type="journal article" date="2019" name="bioRxiv">
        <title>The Genome of the Zebra Mussel, Dreissena polymorpha: A Resource for Invasive Species Research.</title>
        <authorList>
            <person name="McCartney M.A."/>
            <person name="Auch B."/>
            <person name="Kono T."/>
            <person name="Mallez S."/>
            <person name="Zhang Y."/>
            <person name="Obille A."/>
            <person name="Becker A."/>
            <person name="Abrahante J.E."/>
            <person name="Garbe J."/>
            <person name="Badalamenti J.P."/>
            <person name="Herman A."/>
            <person name="Mangelson H."/>
            <person name="Liachko I."/>
            <person name="Sullivan S."/>
            <person name="Sone E.D."/>
            <person name="Koren S."/>
            <person name="Silverstein K.A.T."/>
            <person name="Beckman K.B."/>
            <person name="Gohl D.M."/>
        </authorList>
    </citation>
    <scope>NUCLEOTIDE SEQUENCE</scope>
    <source>
        <strain evidence="3">Duluth1</strain>
        <tissue evidence="3">Whole animal</tissue>
    </source>
</reference>
<protein>
    <recommendedName>
        <fullName evidence="5">Protein quiver</fullName>
    </recommendedName>
</protein>
<organism evidence="3 4">
    <name type="scientific">Dreissena polymorpha</name>
    <name type="common">Zebra mussel</name>
    <name type="synonym">Mytilus polymorpha</name>
    <dbReference type="NCBI Taxonomy" id="45954"/>
    <lineage>
        <taxon>Eukaryota</taxon>
        <taxon>Metazoa</taxon>
        <taxon>Spiralia</taxon>
        <taxon>Lophotrochozoa</taxon>
        <taxon>Mollusca</taxon>
        <taxon>Bivalvia</taxon>
        <taxon>Autobranchia</taxon>
        <taxon>Heteroconchia</taxon>
        <taxon>Euheterodonta</taxon>
        <taxon>Imparidentia</taxon>
        <taxon>Neoheterodontei</taxon>
        <taxon>Myida</taxon>
        <taxon>Dreissenoidea</taxon>
        <taxon>Dreissenidae</taxon>
        <taxon>Dreissena</taxon>
    </lineage>
</organism>
<dbReference type="AlphaFoldDB" id="A0A9D4GKN4"/>
<accession>A0A9D4GKN4</accession>
<sequence length="139" mass="14879">MEYIAILVAVICLFVVTVPASGLTCYVCDSVTYPNSCDVENFDPSKHAQTTTTTVPHPPDTGKTCVYCTKGYYHNPYTGVYSYARGCENSPRGVGCLKDACSCTTDLCNSAVTMSSNAHAFLALVAFGAVTYLMNSRAL</sequence>
<dbReference type="Proteomes" id="UP000828390">
    <property type="component" value="Unassembled WGS sequence"/>
</dbReference>
<keyword evidence="4" id="KW-1185">Reference proteome</keyword>
<feature type="signal peptide" evidence="2">
    <location>
        <begin position="1"/>
        <end position="22"/>
    </location>
</feature>
<name>A0A9D4GKN4_DREPO</name>
<proteinExistence type="predicted"/>
<keyword evidence="1" id="KW-0472">Membrane</keyword>
<feature type="chain" id="PRO_5038658214" description="Protein quiver" evidence="2">
    <location>
        <begin position="23"/>
        <end position="139"/>
    </location>
</feature>
<gene>
    <name evidence="3" type="ORF">DPMN_120340</name>
</gene>